<evidence type="ECO:0000256" key="3">
    <source>
        <dbReference type="ARBA" id="ARBA00022840"/>
    </source>
</evidence>
<dbReference type="Gene3D" id="3.40.50.300">
    <property type="entry name" value="P-loop containing nucleotide triphosphate hydrolases"/>
    <property type="match status" value="1"/>
</dbReference>
<organism evidence="6">
    <name type="scientific">marine sediment metagenome</name>
    <dbReference type="NCBI Taxonomy" id="412755"/>
    <lineage>
        <taxon>unclassified sequences</taxon>
        <taxon>metagenomes</taxon>
        <taxon>ecological metagenomes</taxon>
    </lineage>
</organism>
<keyword evidence="4" id="KW-0233">DNA recombination</keyword>
<dbReference type="InterPro" id="IPR013765">
    <property type="entry name" value="DNA_recomb/repair_RecA"/>
</dbReference>
<dbReference type="GO" id="GO:0003697">
    <property type="term" value="F:single-stranded DNA binding"/>
    <property type="evidence" value="ECO:0007669"/>
    <property type="project" value="InterPro"/>
</dbReference>
<dbReference type="SUPFAM" id="SSF52540">
    <property type="entry name" value="P-loop containing nucleoside triphosphate hydrolases"/>
    <property type="match status" value="1"/>
</dbReference>
<dbReference type="GO" id="GO:0006310">
    <property type="term" value="P:DNA recombination"/>
    <property type="evidence" value="ECO:0007669"/>
    <property type="project" value="UniProtKB-KW"/>
</dbReference>
<evidence type="ECO:0000256" key="2">
    <source>
        <dbReference type="ARBA" id="ARBA00022741"/>
    </source>
</evidence>
<dbReference type="GO" id="GO:0008094">
    <property type="term" value="F:ATP-dependent activity, acting on DNA"/>
    <property type="evidence" value="ECO:0007669"/>
    <property type="project" value="InterPro"/>
</dbReference>
<feature type="domain" description="RecA family profile 2" evidence="5">
    <location>
        <begin position="201"/>
        <end position="285"/>
    </location>
</feature>
<dbReference type="InterPro" id="IPR020587">
    <property type="entry name" value="RecA_monomer-monomer_interface"/>
</dbReference>
<dbReference type="GO" id="GO:0006281">
    <property type="term" value="P:DNA repair"/>
    <property type="evidence" value="ECO:0007669"/>
    <property type="project" value="InterPro"/>
</dbReference>
<name>A0A0F9F3E3_9ZZZZ</name>
<sequence length="355" mass="39687">MNKPPIRKKAAEIKKVIKEEPVQLVDFEAPEGNFNYMISSGSTLLDLAISGGRIYGGGIPAGIIIEIFGPPSVGKTAILAEIIASVQIPGGDAWVLDPEGRMDKQYMKTYDVIIDEKNYSRPRTVPEVFDVIKKAAPAKKGIVNCVATDGLAALSTDLELKKGDKMGMRRGKEFSEGLRTTAIDIREKLLIVASSNQIRHGERGEFTPGGNAYPFYSSLRIRMWRKSLIERERTITEKGEDPDALKGTFSRKVGQIVECEIVKSSLDEPFRVAPVYIVFDYGLHDIMANLQFNKNATKNSTMYECGDGKEYVALNDAVKYVEDNSLEDAVQERTRKLWYKIQKILKVERKPKTRS</sequence>
<dbReference type="GO" id="GO:0005524">
    <property type="term" value="F:ATP binding"/>
    <property type="evidence" value="ECO:0007669"/>
    <property type="project" value="UniProtKB-KW"/>
</dbReference>
<comment type="caution">
    <text evidence="6">The sequence shown here is derived from an EMBL/GenBank/DDBJ whole genome shotgun (WGS) entry which is preliminary data.</text>
</comment>
<dbReference type="Pfam" id="PF00154">
    <property type="entry name" value="RecA_N"/>
    <property type="match status" value="1"/>
</dbReference>
<dbReference type="GO" id="GO:0005829">
    <property type="term" value="C:cytosol"/>
    <property type="evidence" value="ECO:0007669"/>
    <property type="project" value="TreeGrafter"/>
</dbReference>
<dbReference type="PRINTS" id="PR00142">
    <property type="entry name" value="RECA"/>
</dbReference>
<dbReference type="PANTHER" id="PTHR45900:SF1">
    <property type="entry name" value="MITOCHONDRIAL DNA REPAIR PROTEIN RECA HOMOLOG-RELATED"/>
    <property type="match status" value="1"/>
</dbReference>
<keyword evidence="2" id="KW-0547">Nucleotide-binding</keyword>
<evidence type="ECO:0000256" key="1">
    <source>
        <dbReference type="ARBA" id="ARBA00009391"/>
    </source>
</evidence>
<dbReference type="EMBL" id="LAZR01025099">
    <property type="protein sequence ID" value="KKL72996.1"/>
    <property type="molecule type" value="Genomic_DNA"/>
</dbReference>
<dbReference type="InterPro" id="IPR027417">
    <property type="entry name" value="P-loop_NTPase"/>
</dbReference>
<dbReference type="InterPro" id="IPR049428">
    <property type="entry name" value="RecA-like_N"/>
</dbReference>
<dbReference type="AlphaFoldDB" id="A0A0F9F3E3"/>
<evidence type="ECO:0000259" key="5">
    <source>
        <dbReference type="PROSITE" id="PS50163"/>
    </source>
</evidence>
<keyword evidence="3" id="KW-0067">ATP-binding</keyword>
<protein>
    <recommendedName>
        <fullName evidence="5">RecA family profile 2 domain-containing protein</fullName>
    </recommendedName>
</protein>
<reference evidence="6" key="1">
    <citation type="journal article" date="2015" name="Nature">
        <title>Complex archaea that bridge the gap between prokaryotes and eukaryotes.</title>
        <authorList>
            <person name="Spang A."/>
            <person name="Saw J.H."/>
            <person name="Jorgensen S.L."/>
            <person name="Zaremba-Niedzwiedzka K."/>
            <person name="Martijn J."/>
            <person name="Lind A.E."/>
            <person name="van Eijk R."/>
            <person name="Schleper C."/>
            <person name="Guy L."/>
            <person name="Ettema T.J."/>
        </authorList>
    </citation>
    <scope>NUCLEOTIDE SEQUENCE</scope>
</reference>
<accession>A0A0F9F3E3</accession>
<comment type="similarity">
    <text evidence="1">Belongs to the RecA family.</text>
</comment>
<dbReference type="PROSITE" id="PS50163">
    <property type="entry name" value="RECA_3"/>
    <property type="match status" value="1"/>
</dbReference>
<proteinExistence type="inferred from homology"/>
<evidence type="ECO:0000256" key="4">
    <source>
        <dbReference type="ARBA" id="ARBA00023172"/>
    </source>
</evidence>
<dbReference type="PANTHER" id="PTHR45900">
    <property type="entry name" value="RECA"/>
    <property type="match status" value="1"/>
</dbReference>
<gene>
    <name evidence="6" type="ORF">LCGC14_2079320</name>
</gene>
<evidence type="ECO:0000313" key="6">
    <source>
        <dbReference type="EMBL" id="KKL72996.1"/>
    </source>
</evidence>